<dbReference type="Gene3D" id="3.40.50.1110">
    <property type="entry name" value="SGNH hydrolase"/>
    <property type="match status" value="1"/>
</dbReference>
<dbReference type="InterPro" id="IPR051532">
    <property type="entry name" value="Ester_Hydrolysis_Enzymes"/>
</dbReference>
<sequence length="244" mass="25420">MSQIAVAAALAAAIVVAGGIFGYRHHEQAQAARARVASCEVIHAQVAKWASLDRPLMTGSAPVLAVLGDSYTAGTQLPELSDDYAVLTARALGMRANVVGWPGSGYVNPSACGGHPFSRQLAQALSPVPRILVIEGGTNDYTYSDARLRSAAASLVATVKREAPTTRIVLLGPAITPRRPAADMRRVDATLASVAKAEDVGYVSALSWLAPADLAGDHLHPNEAGHQVYAKSLSAALRSPRVTP</sequence>
<dbReference type="InterPro" id="IPR013830">
    <property type="entry name" value="SGNH_hydro"/>
</dbReference>
<evidence type="ECO:0000259" key="1">
    <source>
        <dbReference type="Pfam" id="PF13472"/>
    </source>
</evidence>
<keyword evidence="3" id="KW-1185">Reference proteome</keyword>
<evidence type="ECO:0000313" key="3">
    <source>
        <dbReference type="Proteomes" id="UP001595900"/>
    </source>
</evidence>
<feature type="domain" description="SGNH hydrolase-type esterase" evidence="1">
    <location>
        <begin position="66"/>
        <end position="228"/>
    </location>
</feature>
<organism evidence="2 3">
    <name type="scientific">Gryllotalpicola reticulitermitis</name>
    <dbReference type="NCBI Taxonomy" id="1184153"/>
    <lineage>
        <taxon>Bacteria</taxon>
        <taxon>Bacillati</taxon>
        <taxon>Actinomycetota</taxon>
        <taxon>Actinomycetes</taxon>
        <taxon>Micrococcales</taxon>
        <taxon>Microbacteriaceae</taxon>
        <taxon>Gryllotalpicola</taxon>
    </lineage>
</organism>
<dbReference type="RefSeq" id="WP_390228352.1">
    <property type="nucleotide sequence ID" value="NZ_JBHSCN010000005.1"/>
</dbReference>
<gene>
    <name evidence="2" type="ORF">ACFOYW_08090</name>
</gene>
<proteinExistence type="predicted"/>
<keyword evidence="2" id="KW-0378">Hydrolase</keyword>
<dbReference type="Proteomes" id="UP001595900">
    <property type="component" value="Unassembled WGS sequence"/>
</dbReference>
<name>A0ABV8Q4T8_9MICO</name>
<dbReference type="EMBL" id="JBHSCN010000005">
    <property type="protein sequence ID" value="MFC4243331.1"/>
    <property type="molecule type" value="Genomic_DNA"/>
</dbReference>
<comment type="caution">
    <text evidence="2">The sequence shown here is derived from an EMBL/GenBank/DDBJ whole genome shotgun (WGS) entry which is preliminary data.</text>
</comment>
<dbReference type="Pfam" id="PF13472">
    <property type="entry name" value="Lipase_GDSL_2"/>
    <property type="match status" value="1"/>
</dbReference>
<dbReference type="InterPro" id="IPR036514">
    <property type="entry name" value="SGNH_hydro_sf"/>
</dbReference>
<evidence type="ECO:0000313" key="2">
    <source>
        <dbReference type="EMBL" id="MFC4243331.1"/>
    </source>
</evidence>
<dbReference type="GO" id="GO:0016787">
    <property type="term" value="F:hydrolase activity"/>
    <property type="evidence" value="ECO:0007669"/>
    <property type="project" value="UniProtKB-KW"/>
</dbReference>
<dbReference type="PANTHER" id="PTHR30383">
    <property type="entry name" value="THIOESTERASE 1/PROTEASE 1/LYSOPHOSPHOLIPASE L1"/>
    <property type="match status" value="1"/>
</dbReference>
<protein>
    <submittedName>
        <fullName evidence="2">SGNH/GDSL hydrolase family protein</fullName>
    </submittedName>
</protein>
<dbReference type="CDD" id="cd00229">
    <property type="entry name" value="SGNH_hydrolase"/>
    <property type="match status" value="1"/>
</dbReference>
<accession>A0ABV8Q4T8</accession>
<dbReference type="SUPFAM" id="SSF52266">
    <property type="entry name" value="SGNH hydrolase"/>
    <property type="match status" value="1"/>
</dbReference>
<reference evidence="3" key="1">
    <citation type="journal article" date="2019" name="Int. J. Syst. Evol. Microbiol.">
        <title>The Global Catalogue of Microorganisms (GCM) 10K type strain sequencing project: providing services to taxonomists for standard genome sequencing and annotation.</title>
        <authorList>
            <consortium name="The Broad Institute Genomics Platform"/>
            <consortium name="The Broad Institute Genome Sequencing Center for Infectious Disease"/>
            <person name="Wu L."/>
            <person name="Ma J."/>
        </authorList>
    </citation>
    <scope>NUCLEOTIDE SEQUENCE [LARGE SCALE GENOMIC DNA]</scope>
    <source>
        <strain evidence="3">CGMCC 1.10363</strain>
    </source>
</reference>